<evidence type="ECO:0000256" key="1">
    <source>
        <dbReference type="ARBA" id="ARBA00004496"/>
    </source>
</evidence>
<dbReference type="Pfam" id="PF14579">
    <property type="entry name" value="HHH_6"/>
    <property type="match status" value="1"/>
</dbReference>
<evidence type="ECO:0000313" key="17">
    <source>
        <dbReference type="EMBL" id="SBN38329.1"/>
    </source>
</evidence>
<evidence type="ECO:0000256" key="3">
    <source>
        <dbReference type="ARBA" id="ARBA00009496"/>
    </source>
</evidence>
<dbReference type="Gene3D" id="1.10.10.1600">
    <property type="entry name" value="Bacterial DNA polymerase III alpha subunit, thumb domain"/>
    <property type="match status" value="1"/>
</dbReference>
<organism evidence="18 19">
    <name type="scientific">Propionibacterium freudenreichii</name>
    <dbReference type="NCBI Taxonomy" id="1744"/>
    <lineage>
        <taxon>Bacteria</taxon>
        <taxon>Bacillati</taxon>
        <taxon>Actinomycetota</taxon>
        <taxon>Actinomycetes</taxon>
        <taxon>Propionibacteriales</taxon>
        <taxon>Propionibacteriaceae</taxon>
        <taxon>Propionibacterium</taxon>
    </lineage>
</organism>
<dbReference type="PANTHER" id="PTHR32294">
    <property type="entry name" value="DNA POLYMERASE III SUBUNIT ALPHA"/>
    <property type="match status" value="1"/>
</dbReference>
<accession>A0A2C7Z4P8</accession>
<comment type="catalytic activity">
    <reaction evidence="14">
        <text>DNA(n) + a 2'-deoxyribonucleoside 5'-triphosphate = DNA(n+1) + diphosphate</text>
        <dbReference type="Rhea" id="RHEA:22508"/>
        <dbReference type="Rhea" id="RHEA-COMP:17339"/>
        <dbReference type="Rhea" id="RHEA-COMP:17340"/>
        <dbReference type="ChEBI" id="CHEBI:33019"/>
        <dbReference type="ChEBI" id="CHEBI:61560"/>
        <dbReference type="ChEBI" id="CHEBI:173112"/>
        <dbReference type="EC" id="2.7.7.7"/>
    </reaction>
</comment>
<evidence type="ECO:0000256" key="11">
    <source>
        <dbReference type="ARBA" id="ARBA00022763"/>
    </source>
</evidence>
<dbReference type="InterPro" id="IPR004013">
    <property type="entry name" value="PHP_dom"/>
</dbReference>
<keyword evidence="7" id="KW-0963">Cytoplasm</keyword>
<dbReference type="NCBIfam" id="TIGR00594">
    <property type="entry name" value="polc"/>
    <property type="match status" value="1"/>
</dbReference>
<keyword evidence="13" id="KW-0234">DNA repair</keyword>
<comment type="subcellular location">
    <subcellularLocation>
        <location evidence="1">Cytoplasm</location>
    </subcellularLocation>
</comment>
<evidence type="ECO:0000256" key="7">
    <source>
        <dbReference type="ARBA" id="ARBA00022490"/>
    </source>
</evidence>
<keyword evidence="8" id="KW-0808">Transferase</keyword>
<keyword evidence="12" id="KW-0239">DNA-directed DNA polymerase</keyword>
<dbReference type="GO" id="GO:0008408">
    <property type="term" value="F:3'-5' exonuclease activity"/>
    <property type="evidence" value="ECO:0007669"/>
    <property type="project" value="InterPro"/>
</dbReference>
<evidence type="ECO:0000313" key="19">
    <source>
        <dbReference type="Proteomes" id="UP000250080"/>
    </source>
</evidence>
<evidence type="ECO:0000256" key="4">
    <source>
        <dbReference type="ARBA" id="ARBA00012417"/>
    </source>
</evidence>
<dbReference type="GO" id="GO:0003676">
    <property type="term" value="F:nucleic acid binding"/>
    <property type="evidence" value="ECO:0007669"/>
    <property type="project" value="InterPro"/>
</dbReference>
<name>A0A2C7Z4P8_9ACTN</name>
<dbReference type="InterPro" id="IPR041931">
    <property type="entry name" value="DNA_pol3_alpha_thumb_dom"/>
</dbReference>
<evidence type="ECO:0000259" key="16">
    <source>
        <dbReference type="SMART" id="SM00481"/>
    </source>
</evidence>
<dbReference type="GO" id="GO:0005737">
    <property type="term" value="C:cytoplasm"/>
    <property type="evidence" value="ECO:0007669"/>
    <property type="project" value="UniProtKB-SubCell"/>
</dbReference>
<dbReference type="EMBL" id="LT618793">
    <property type="protein sequence ID" value="SCQ76817.1"/>
    <property type="molecule type" value="Genomic_DNA"/>
</dbReference>
<reference evidence="17" key="1">
    <citation type="submission" date="2016-05" db="EMBL/GenBank/DDBJ databases">
        <authorList>
            <person name="Lavstsen T."/>
            <person name="Jespersen J.S."/>
        </authorList>
    </citation>
    <scope>NUCLEOTIDE SEQUENCE</scope>
    <source>
        <strain evidence="17">PFRJS10</strain>
    </source>
</reference>
<dbReference type="InterPro" id="IPR004365">
    <property type="entry name" value="NA-bd_OB_tRNA"/>
</dbReference>
<evidence type="ECO:0000256" key="10">
    <source>
        <dbReference type="ARBA" id="ARBA00022705"/>
    </source>
</evidence>
<reference evidence="18 19" key="2">
    <citation type="submission" date="2016-09" db="EMBL/GenBank/DDBJ databases">
        <authorList>
            <person name="Laine KS P."/>
        </authorList>
    </citation>
    <scope>NUCLEOTIDE SEQUENCE [LARGE SCALE GENOMIC DNA]</scope>
    <source>
        <strain evidence="18">PFRJS-23</strain>
    </source>
</reference>
<feature type="domain" description="Polymerase/histidinol phosphatase N-terminal" evidence="16">
    <location>
        <begin position="30"/>
        <end position="97"/>
    </location>
</feature>
<gene>
    <name evidence="17" type="ORF">PFR_JS10_686</name>
    <name evidence="18" type="ORF">PFR_JS23_704</name>
</gene>
<protein>
    <recommendedName>
        <fullName evidence="6">DNA polymerase III subunit alpha</fullName>
        <ecNumber evidence="4">2.7.7.7</ecNumber>
    </recommendedName>
    <alternativeName>
        <fullName evidence="5">Error-prone DNA polymerase</fullName>
    </alternativeName>
</protein>
<evidence type="ECO:0000256" key="15">
    <source>
        <dbReference type="SAM" id="MobiDB-lite"/>
    </source>
</evidence>
<evidence type="ECO:0000256" key="12">
    <source>
        <dbReference type="ARBA" id="ARBA00022932"/>
    </source>
</evidence>
<evidence type="ECO:0000313" key="18">
    <source>
        <dbReference type="EMBL" id="SCQ76817.1"/>
    </source>
</evidence>
<dbReference type="Pfam" id="PF02811">
    <property type="entry name" value="PHP"/>
    <property type="match status" value="1"/>
</dbReference>
<dbReference type="EC" id="2.7.7.7" evidence="4"/>
<dbReference type="AlphaFoldDB" id="A0A2C7Z4P8"/>
<dbReference type="Pfam" id="PF07733">
    <property type="entry name" value="DNA_pol3_alpha"/>
    <property type="match status" value="1"/>
</dbReference>
<keyword evidence="11" id="KW-0227">DNA damage</keyword>
<dbReference type="GO" id="GO:0003887">
    <property type="term" value="F:DNA-directed DNA polymerase activity"/>
    <property type="evidence" value="ECO:0007669"/>
    <property type="project" value="UniProtKB-KW"/>
</dbReference>
<evidence type="ECO:0000256" key="14">
    <source>
        <dbReference type="ARBA" id="ARBA00049244"/>
    </source>
</evidence>
<dbReference type="GO" id="GO:0006281">
    <property type="term" value="P:DNA repair"/>
    <property type="evidence" value="ECO:0007669"/>
    <property type="project" value="UniProtKB-KW"/>
</dbReference>
<dbReference type="InterPro" id="IPR004805">
    <property type="entry name" value="DnaE2/DnaE/PolC"/>
</dbReference>
<evidence type="ECO:0000256" key="9">
    <source>
        <dbReference type="ARBA" id="ARBA00022695"/>
    </source>
</evidence>
<dbReference type="InterPro" id="IPR029460">
    <property type="entry name" value="DNAPol_HHH"/>
</dbReference>
<evidence type="ECO:0000256" key="2">
    <source>
        <dbReference type="ARBA" id="ARBA00007391"/>
    </source>
</evidence>
<dbReference type="Proteomes" id="UP000250080">
    <property type="component" value="Chromosome I"/>
</dbReference>
<feature type="region of interest" description="Disordered" evidence="15">
    <location>
        <begin position="1"/>
        <end position="25"/>
    </location>
</feature>
<dbReference type="SMART" id="SM00481">
    <property type="entry name" value="POLIIIAc"/>
    <property type="match status" value="1"/>
</dbReference>
<evidence type="ECO:0000256" key="5">
    <source>
        <dbReference type="ARBA" id="ARBA00017273"/>
    </source>
</evidence>
<dbReference type="InterPro" id="IPR003141">
    <property type="entry name" value="Pol/His_phosphatase_N"/>
</dbReference>
<sequence length="1206" mass="130504">MSRRTVGRSGGEERPRLPDRRGPDGMPAFVHLRVASSYSLQYGASHPEELVAGAAAAGMTMLGLTDRDGLYGAVRFVQACQQANISPIVGVDLAVELCGVPDGARRVRPVPVKGGSLRDEGLPRVVVLARSKAGWAALCRLVTGAHQAPDRARPVATGQLFGQWAGDGGLSVLLGPDSSLGRALANHDDHGADRELARWRQVVPDNRIALAVSDHLGRDGEASLPQAVAMVRFADRHRLECVLTNQVRMARADQAPVCDVLDAARLLQPLTMGRLGLGTGEGWLKPSGQMAAVAARISDGAGRDDRGRRLLADTRVLAEECVLDPKRDIGLGEIHLPGVPDASRRLRERCLAGLPRRYRGNTTMVEQRLDAELGVIEGCNMASYFLTVAGVVDMVRGAGLRCTARGSGAGSLVNHLLGISGVDPMRYGLLMERFLSAERDKLPDIDLDVESARRTDIYRMVLDRFGADQVACVAMVETYRARHALRDVGAALSVPPGEIDAMAKAFPHIRADQVRNALAELPELRSAGINEERFGVVLDLVEGLDGLPRHLALHPCGVIISDKTLYDRSPVQTSASDFPMSQYDKDDVEEMGLLKLDVLGVRMQSAIAHALDEIRHTEGPEEVPDLEELEPFDDPEVYELIDHSQTLGCFQIESPGQRELVGKFAPTCFNDIIIDISLFRPGPVKADMVSPFLDARAGWVSPSYLDERLRPILAETYGVIVFHEQVIRIIAEVTGKGLGRADEMRRALGSMSAKPAVQEWFFKYARLNGYDQGQATRIWAALESFASFGFCKAHAASFSVPTYQSAWLKRHWPAQFLAGILTHDPGMYPKRLLLEEARRMSISVLGIDVNSCSGSFHAEPVEADPQMPAPPAGLPDARDWGIRLSLADVAGITDDMIGSIVAGQPYDDLSDFFARSHVSAPVAENLIMVGGLDSLYGIDPDRPSGAGRVTRRDLLLTLGDLVRDARAGRRAHGAATSLQGTFDFAAAGDVEPSGLPEMSRAERTQAELAVLGMDVSRHIVEFYQEMLQGLGWVPAAQLLDHRNHEEVLVAGVKVATQTPPVRSGRRVVFLSLDDSTGPVDATFFEDAQGPYASTVFSNWLLVVRGEIRRTGPRGISLNATGAWDMQELHALYSRVRDASGRGAALAAVRARLGEHATSWAPPAVHRMLRHPSGFLQSPFADTAVAGESLITASRKLWHASPGSSGG</sequence>
<feature type="compositionally biased region" description="Basic and acidic residues" evidence="15">
    <location>
        <begin position="10"/>
        <end position="23"/>
    </location>
</feature>
<dbReference type="EMBL" id="LT576035">
    <property type="protein sequence ID" value="SBN38329.1"/>
    <property type="molecule type" value="Genomic_DNA"/>
</dbReference>
<dbReference type="RefSeq" id="WP_196485373.1">
    <property type="nucleotide sequence ID" value="NZ_CCYS01000044.1"/>
</dbReference>
<comment type="similarity">
    <text evidence="2">Belongs to the DNA polymerase type-C family. DnaE2 subfamily.</text>
</comment>
<keyword evidence="10" id="KW-0235">DNA replication</keyword>
<dbReference type="InterPro" id="IPR040982">
    <property type="entry name" value="DNA_pol3_finger"/>
</dbReference>
<proteinExistence type="inferred from homology"/>
<dbReference type="CDD" id="cd04485">
    <property type="entry name" value="DnaE_OBF"/>
    <property type="match status" value="1"/>
</dbReference>
<evidence type="ECO:0000256" key="13">
    <source>
        <dbReference type="ARBA" id="ARBA00023204"/>
    </source>
</evidence>
<keyword evidence="9" id="KW-0548">Nucleotidyltransferase</keyword>
<comment type="similarity">
    <text evidence="3">Belongs to the DNA polymerase type-C family. DnaE subfamily.</text>
</comment>
<dbReference type="Pfam" id="PF01336">
    <property type="entry name" value="tRNA_anti-codon"/>
    <property type="match status" value="1"/>
</dbReference>
<dbReference type="GO" id="GO:0006260">
    <property type="term" value="P:DNA replication"/>
    <property type="evidence" value="ECO:0007669"/>
    <property type="project" value="UniProtKB-KW"/>
</dbReference>
<dbReference type="Gene3D" id="3.20.20.140">
    <property type="entry name" value="Metal-dependent hydrolases"/>
    <property type="match status" value="1"/>
</dbReference>
<dbReference type="Pfam" id="PF17657">
    <property type="entry name" value="DNA_pol3_finger"/>
    <property type="match status" value="1"/>
</dbReference>
<dbReference type="CDD" id="cd07431">
    <property type="entry name" value="PHP_PolIIIA"/>
    <property type="match status" value="1"/>
</dbReference>
<dbReference type="InterPro" id="IPR011708">
    <property type="entry name" value="DNA_pol3_alpha_NTPase_dom"/>
</dbReference>
<dbReference type="PANTHER" id="PTHR32294:SF4">
    <property type="entry name" value="ERROR-PRONE DNA POLYMERASE"/>
    <property type="match status" value="1"/>
</dbReference>
<evidence type="ECO:0000256" key="6">
    <source>
        <dbReference type="ARBA" id="ARBA00019114"/>
    </source>
</evidence>
<evidence type="ECO:0000256" key="8">
    <source>
        <dbReference type="ARBA" id="ARBA00022679"/>
    </source>
</evidence>